<dbReference type="InterPro" id="IPR003594">
    <property type="entry name" value="HATPase_dom"/>
</dbReference>
<dbReference type="CDD" id="cd00082">
    <property type="entry name" value="HisKA"/>
    <property type="match status" value="1"/>
</dbReference>
<dbReference type="PANTHER" id="PTHR43065">
    <property type="entry name" value="SENSOR HISTIDINE KINASE"/>
    <property type="match status" value="1"/>
</dbReference>
<proteinExistence type="predicted"/>
<name>A0A975EQI0_9RHOB</name>
<dbReference type="Gene3D" id="3.30.450.20">
    <property type="entry name" value="PAS domain"/>
    <property type="match status" value="1"/>
</dbReference>
<evidence type="ECO:0000256" key="1">
    <source>
        <dbReference type="ARBA" id="ARBA00000085"/>
    </source>
</evidence>
<evidence type="ECO:0000256" key="6">
    <source>
        <dbReference type="ARBA" id="ARBA00022777"/>
    </source>
</evidence>
<dbReference type="SMART" id="SM00388">
    <property type="entry name" value="HisKA"/>
    <property type="match status" value="1"/>
</dbReference>
<dbReference type="GO" id="GO:0005524">
    <property type="term" value="F:ATP binding"/>
    <property type="evidence" value="ECO:0007669"/>
    <property type="project" value="UniProtKB-KW"/>
</dbReference>
<evidence type="ECO:0000256" key="3">
    <source>
        <dbReference type="ARBA" id="ARBA00022553"/>
    </source>
</evidence>
<feature type="domain" description="Histidine kinase" evidence="10">
    <location>
        <begin position="414"/>
        <end position="629"/>
    </location>
</feature>
<dbReference type="Gene3D" id="1.10.287.130">
    <property type="match status" value="1"/>
</dbReference>
<dbReference type="EMBL" id="CP060010">
    <property type="protein sequence ID" value="QTN36333.1"/>
    <property type="molecule type" value="Genomic_DNA"/>
</dbReference>
<dbReference type="PROSITE" id="PS50109">
    <property type="entry name" value="HIS_KIN"/>
    <property type="match status" value="1"/>
</dbReference>
<keyword evidence="9" id="KW-0812">Transmembrane</keyword>
<sequence>MSFSKRFALKERVIVVVAIGFVALISTSLLVQLNFSRFSDFAENFYQTQLPLVENAHDLEHASNRISALAKNLRYTDKQSDLDTLYLEFTREVKELEKLTATLSVQGGYSDVLALNRLSQALAQEAKQIFASKVRQLNGSGITGTSFADKTLVGNSLQKSTKQLADLATEYRAQVETKMLKNSSDLQATQVRFSFLNLFVPFPISLLMFLSIWGLMRRFSLRTENLHSVLLGETATLNKDFFKSWDELSDLGLVAIEFQDQKRALELSKLEYERLNNDVQNIIDGANSPIFAFDMTQRITVWNRKAIELTKIDTDRVNEGMFLKDILCDECLSEFETRLIALSQDADLDAWESYLVAKDGRRIPVLCSLTSQLQSSRNKGEIFCIAQDLTQRNALQAEAIQASKLANLGEMATGMAHELNQPLNAMNITLASLRNTLKPNKYNPEKASTLIERVANQVERASSIIDHMRIFGRRADDPVQVFEMGICINRAVNLLAPQLKLASIDLSLRIESNLLICGHAILFEQVILNLLSNAKFELEKRQVQNPWIKVEAARMDQHIVVSIEDNAGGIDEEVLPKIFEPFFTTKEAGKGTGLGLSISYGIIEDMSGKLAVNNSQNGAKFEIRFAANLDVVSTQNEVA</sequence>
<dbReference type="EC" id="2.7.13.3" evidence="2"/>
<dbReference type="PANTHER" id="PTHR43065:SF42">
    <property type="entry name" value="TWO-COMPONENT SENSOR PPRA"/>
    <property type="match status" value="1"/>
</dbReference>
<gene>
    <name evidence="11" type="ORF">HZ995_02070</name>
</gene>
<dbReference type="PRINTS" id="PR00344">
    <property type="entry name" value="BCTRLSENSOR"/>
</dbReference>
<dbReference type="InterPro" id="IPR004358">
    <property type="entry name" value="Sig_transdc_His_kin-like_C"/>
</dbReference>
<feature type="transmembrane region" description="Helical" evidence="9">
    <location>
        <begin position="12"/>
        <end position="31"/>
    </location>
</feature>
<dbReference type="SUPFAM" id="SSF47384">
    <property type="entry name" value="Homodimeric domain of signal transducing histidine kinase"/>
    <property type="match status" value="1"/>
</dbReference>
<dbReference type="SUPFAM" id="SSF55785">
    <property type="entry name" value="PYP-like sensor domain (PAS domain)"/>
    <property type="match status" value="1"/>
</dbReference>
<organism evidence="11 12">
    <name type="scientific">Cognatishimia activa</name>
    <dbReference type="NCBI Taxonomy" id="1715691"/>
    <lineage>
        <taxon>Bacteria</taxon>
        <taxon>Pseudomonadati</taxon>
        <taxon>Pseudomonadota</taxon>
        <taxon>Alphaproteobacteria</taxon>
        <taxon>Rhodobacterales</taxon>
        <taxon>Paracoccaceae</taxon>
        <taxon>Cognatishimia</taxon>
    </lineage>
</organism>
<dbReference type="InterPro" id="IPR000014">
    <property type="entry name" value="PAS"/>
</dbReference>
<dbReference type="Pfam" id="PF02518">
    <property type="entry name" value="HATPase_c"/>
    <property type="match status" value="1"/>
</dbReference>
<dbReference type="SUPFAM" id="SSF55874">
    <property type="entry name" value="ATPase domain of HSP90 chaperone/DNA topoisomerase II/histidine kinase"/>
    <property type="match status" value="1"/>
</dbReference>
<dbReference type="InterPro" id="IPR035965">
    <property type="entry name" value="PAS-like_dom_sf"/>
</dbReference>
<keyword evidence="9" id="KW-0472">Membrane</keyword>
<evidence type="ECO:0000256" key="7">
    <source>
        <dbReference type="ARBA" id="ARBA00022840"/>
    </source>
</evidence>
<keyword evidence="7" id="KW-0067">ATP-binding</keyword>
<feature type="transmembrane region" description="Helical" evidence="9">
    <location>
        <begin position="193"/>
        <end position="216"/>
    </location>
</feature>
<evidence type="ECO:0000313" key="12">
    <source>
        <dbReference type="Proteomes" id="UP000665026"/>
    </source>
</evidence>
<dbReference type="InterPro" id="IPR036097">
    <property type="entry name" value="HisK_dim/P_sf"/>
</dbReference>
<dbReference type="Pfam" id="PF00989">
    <property type="entry name" value="PAS"/>
    <property type="match status" value="1"/>
</dbReference>
<dbReference type="SMART" id="SM00387">
    <property type="entry name" value="HATPase_c"/>
    <property type="match status" value="1"/>
</dbReference>
<dbReference type="GO" id="GO:0000155">
    <property type="term" value="F:phosphorelay sensor kinase activity"/>
    <property type="evidence" value="ECO:0007669"/>
    <property type="project" value="InterPro"/>
</dbReference>
<keyword evidence="9" id="KW-1133">Transmembrane helix</keyword>
<dbReference type="CDD" id="cd00130">
    <property type="entry name" value="PAS"/>
    <property type="match status" value="1"/>
</dbReference>
<dbReference type="InterPro" id="IPR036890">
    <property type="entry name" value="HATPase_C_sf"/>
</dbReference>
<reference evidence="11" key="1">
    <citation type="submission" date="2020-07" db="EMBL/GenBank/DDBJ databases">
        <title>Genome sequences of bacteria associated with the marine, planktonic diatom Thalassiosira profunda strain ECT2AJA-044.</title>
        <authorList>
            <person name="Gargas C.B."/>
            <person name="Roberts W.R."/>
            <person name="Alverson A.J."/>
        </authorList>
    </citation>
    <scope>NUCLEOTIDE SEQUENCE</scope>
    <source>
        <strain evidence="11">ECT2AJA-044</strain>
    </source>
</reference>
<dbReference type="Pfam" id="PF00512">
    <property type="entry name" value="HisKA"/>
    <property type="match status" value="1"/>
</dbReference>
<dbReference type="InterPro" id="IPR003661">
    <property type="entry name" value="HisK_dim/P_dom"/>
</dbReference>
<dbReference type="RefSeq" id="WP_209357034.1">
    <property type="nucleotide sequence ID" value="NZ_CP060010.1"/>
</dbReference>
<dbReference type="Proteomes" id="UP000665026">
    <property type="component" value="Chromosome"/>
</dbReference>
<keyword evidence="6" id="KW-0418">Kinase</keyword>
<accession>A0A975EQI0</accession>
<comment type="catalytic activity">
    <reaction evidence="1">
        <text>ATP + protein L-histidine = ADP + protein N-phospho-L-histidine.</text>
        <dbReference type="EC" id="2.7.13.3"/>
    </reaction>
</comment>
<dbReference type="KEGG" id="cact:HZ995_02070"/>
<dbReference type="InterPro" id="IPR005467">
    <property type="entry name" value="His_kinase_dom"/>
</dbReference>
<dbReference type="GO" id="GO:0006355">
    <property type="term" value="P:regulation of DNA-templated transcription"/>
    <property type="evidence" value="ECO:0007669"/>
    <property type="project" value="InterPro"/>
</dbReference>
<keyword evidence="4" id="KW-0808">Transferase</keyword>
<evidence type="ECO:0000256" key="4">
    <source>
        <dbReference type="ARBA" id="ARBA00022679"/>
    </source>
</evidence>
<evidence type="ECO:0000313" key="11">
    <source>
        <dbReference type="EMBL" id="QTN36333.1"/>
    </source>
</evidence>
<evidence type="ECO:0000256" key="5">
    <source>
        <dbReference type="ARBA" id="ARBA00022741"/>
    </source>
</evidence>
<evidence type="ECO:0000256" key="2">
    <source>
        <dbReference type="ARBA" id="ARBA00012438"/>
    </source>
</evidence>
<evidence type="ECO:0000259" key="10">
    <source>
        <dbReference type="PROSITE" id="PS50109"/>
    </source>
</evidence>
<evidence type="ECO:0000256" key="8">
    <source>
        <dbReference type="ARBA" id="ARBA00023012"/>
    </source>
</evidence>
<dbReference type="AlphaFoldDB" id="A0A975EQI0"/>
<dbReference type="InterPro" id="IPR013767">
    <property type="entry name" value="PAS_fold"/>
</dbReference>
<keyword evidence="8" id="KW-0902">Two-component regulatory system</keyword>
<evidence type="ECO:0000256" key="9">
    <source>
        <dbReference type="SAM" id="Phobius"/>
    </source>
</evidence>
<protein>
    <recommendedName>
        <fullName evidence="2">histidine kinase</fullName>
        <ecNumber evidence="2">2.7.13.3</ecNumber>
    </recommendedName>
</protein>
<keyword evidence="5" id="KW-0547">Nucleotide-binding</keyword>
<dbReference type="Gene3D" id="3.30.565.10">
    <property type="entry name" value="Histidine kinase-like ATPase, C-terminal domain"/>
    <property type="match status" value="1"/>
</dbReference>
<keyword evidence="3" id="KW-0597">Phosphoprotein</keyword>